<feature type="region of interest" description="Disordered" evidence="1">
    <location>
        <begin position="322"/>
        <end position="346"/>
    </location>
</feature>
<proteinExistence type="predicted"/>
<dbReference type="PANTHER" id="PTHR28037">
    <property type="entry name" value="ALCOHOL O-ACETYLTRANSFERASE 1-RELATED"/>
    <property type="match status" value="1"/>
</dbReference>
<dbReference type="AlphaFoldDB" id="A5E6Z9"/>
<dbReference type="STRING" id="379508.A5E6Z9"/>
<dbReference type="Pfam" id="PF07247">
    <property type="entry name" value="AATase"/>
    <property type="match status" value="1"/>
</dbReference>
<keyword evidence="3" id="KW-1185">Reference proteome</keyword>
<dbReference type="OMA" id="NTIYFEM"/>
<protein>
    <recommendedName>
        <fullName evidence="4">Alcohol acetyltransferase</fullName>
    </recommendedName>
</protein>
<gene>
    <name evidence="2" type="ORF">LELG_05388</name>
</gene>
<evidence type="ECO:0008006" key="4">
    <source>
        <dbReference type="Google" id="ProtNLM"/>
    </source>
</evidence>
<dbReference type="InterPro" id="IPR052058">
    <property type="entry name" value="Alcohol_O-acetyltransferase"/>
</dbReference>
<sequence length="463" mass="52377">MSGLREPSFFERYNLCRVRNGYYLNFNITVKYSESQLTPTILSNALKSLIRKHPILSCNYFQTNDHNGDEDDYKNYVLRGIDLNYDDLVDENESGDISGDYFEKLNLIFFQINVNKPLWKLILNGSYLTIVCSHIFFDGNSGCFFHEDLANEINNLDSDITFLPVISLANDITSVPPAVGIVSQLYSLPVWFTVKTLASHFFPLLAKLINSVTTTTTANNNTTNTAKLPLFKTNNPIAVNEHTNITTLSFNKEQTQSILKHVKARGLTFTPWLIAHIFASFSKLHPNVALNVSIPLNGRRYYPDLDRYQVCVAASEIALDPPFENTDNNNNNNNKNNNNSSHEADESFKTARIISSRLQNDLETRIPFYQVAMLKMVSVSNWLKSKIGKHERVFLEVSNVGMLKGKQGCWFSQDNGFSSQLQFNVVSGDDGMNITIGYLDGLKNDMGEFLQSMNAEFEKIIVS</sequence>
<dbReference type="GO" id="GO:0008080">
    <property type="term" value="F:N-acetyltransferase activity"/>
    <property type="evidence" value="ECO:0007669"/>
    <property type="project" value="TreeGrafter"/>
</dbReference>
<accession>A5E6Z9</accession>
<dbReference type="InParanoid" id="A5E6Z9"/>
<dbReference type="EMBL" id="CH981532">
    <property type="protein sequence ID" value="EDK47207.1"/>
    <property type="molecule type" value="Genomic_DNA"/>
</dbReference>
<organism evidence="2 3">
    <name type="scientific">Lodderomyces elongisporus (strain ATCC 11503 / CBS 2605 / JCM 1781 / NBRC 1676 / NRRL YB-4239)</name>
    <name type="common">Yeast</name>
    <name type="synonym">Saccharomyces elongisporus</name>
    <dbReference type="NCBI Taxonomy" id="379508"/>
    <lineage>
        <taxon>Eukaryota</taxon>
        <taxon>Fungi</taxon>
        <taxon>Dikarya</taxon>
        <taxon>Ascomycota</taxon>
        <taxon>Saccharomycotina</taxon>
        <taxon>Pichiomycetes</taxon>
        <taxon>Debaryomycetaceae</taxon>
        <taxon>Candida/Lodderomyces clade</taxon>
        <taxon>Lodderomyces</taxon>
    </lineage>
</organism>
<dbReference type="Proteomes" id="UP000001996">
    <property type="component" value="Unassembled WGS sequence"/>
</dbReference>
<dbReference type="PANTHER" id="PTHR28037:SF1">
    <property type="entry name" value="ALCOHOL O-ACETYLTRANSFERASE 1-RELATED"/>
    <property type="match status" value="1"/>
</dbReference>
<evidence type="ECO:0000313" key="2">
    <source>
        <dbReference type="EMBL" id="EDK47207.1"/>
    </source>
</evidence>
<reference evidence="2 3" key="1">
    <citation type="journal article" date="2009" name="Nature">
        <title>Evolution of pathogenicity and sexual reproduction in eight Candida genomes.</title>
        <authorList>
            <person name="Butler G."/>
            <person name="Rasmussen M.D."/>
            <person name="Lin M.F."/>
            <person name="Santos M.A."/>
            <person name="Sakthikumar S."/>
            <person name="Munro C.A."/>
            <person name="Rheinbay E."/>
            <person name="Grabherr M."/>
            <person name="Forche A."/>
            <person name="Reedy J.L."/>
            <person name="Agrafioti I."/>
            <person name="Arnaud M.B."/>
            <person name="Bates S."/>
            <person name="Brown A.J."/>
            <person name="Brunke S."/>
            <person name="Costanzo M.C."/>
            <person name="Fitzpatrick D.A."/>
            <person name="de Groot P.W."/>
            <person name="Harris D."/>
            <person name="Hoyer L.L."/>
            <person name="Hube B."/>
            <person name="Klis F.M."/>
            <person name="Kodira C."/>
            <person name="Lennard N."/>
            <person name="Logue M.E."/>
            <person name="Martin R."/>
            <person name="Neiman A.M."/>
            <person name="Nikolaou E."/>
            <person name="Quail M.A."/>
            <person name="Quinn J."/>
            <person name="Santos M.C."/>
            <person name="Schmitzberger F.F."/>
            <person name="Sherlock G."/>
            <person name="Shah P."/>
            <person name="Silverstein K.A."/>
            <person name="Skrzypek M.S."/>
            <person name="Soll D."/>
            <person name="Staggs R."/>
            <person name="Stansfield I."/>
            <person name="Stumpf M.P."/>
            <person name="Sudbery P.E."/>
            <person name="Srikantha T."/>
            <person name="Zeng Q."/>
            <person name="Berman J."/>
            <person name="Berriman M."/>
            <person name="Heitman J."/>
            <person name="Gow N.A."/>
            <person name="Lorenz M.C."/>
            <person name="Birren B.W."/>
            <person name="Kellis M."/>
            <person name="Cuomo C.A."/>
        </authorList>
    </citation>
    <scope>NUCLEOTIDE SEQUENCE [LARGE SCALE GENOMIC DNA]</scope>
    <source>
        <strain evidence="3">ATCC 11503 / BCRC 21390 / CBS 2605 / JCM 1781 / NBRC 1676 / NRRL YB-4239</strain>
    </source>
</reference>
<dbReference type="OrthoDB" id="2150604at2759"/>
<dbReference type="KEGG" id="lel:PVL30_002482"/>
<dbReference type="InterPro" id="IPR010828">
    <property type="entry name" value="Atf2/Sli1-like"/>
</dbReference>
<dbReference type="FunCoup" id="A5E6Z9">
    <property type="interactions" value="3"/>
</dbReference>
<evidence type="ECO:0000313" key="3">
    <source>
        <dbReference type="Proteomes" id="UP000001996"/>
    </source>
</evidence>
<feature type="compositionally biased region" description="Low complexity" evidence="1">
    <location>
        <begin position="328"/>
        <end position="339"/>
    </location>
</feature>
<evidence type="ECO:0000256" key="1">
    <source>
        <dbReference type="SAM" id="MobiDB-lite"/>
    </source>
</evidence>
<dbReference type="SUPFAM" id="SSF52777">
    <property type="entry name" value="CoA-dependent acyltransferases"/>
    <property type="match status" value="1"/>
</dbReference>
<dbReference type="VEuPathDB" id="FungiDB:LELG_05388"/>
<dbReference type="GeneID" id="5230505"/>
<name>A5E6Z9_LODEL</name>
<dbReference type="HOGENOM" id="CLU_044733_0_0_1"/>
<dbReference type="eggNOG" id="ENOG502QTAU">
    <property type="taxonomic scope" value="Eukaryota"/>
</dbReference>